<evidence type="ECO:0000313" key="2">
    <source>
        <dbReference type="Proteomes" id="UP000256405"/>
    </source>
</evidence>
<protein>
    <submittedName>
        <fullName evidence="1">Uncharacterized protein</fullName>
    </submittedName>
</protein>
<dbReference type="OrthoDB" id="9960704at2"/>
<dbReference type="RefSeq" id="WP_086543655.1">
    <property type="nucleotide sequence ID" value="NZ_MSSW01000082.1"/>
</dbReference>
<dbReference type="AlphaFoldDB" id="A0A3E0D699"/>
<sequence>MSQIKNILELIKNEGDIRFDEGRPNAKGQSRIEFKLQKGHKHAKGYLDMGEEAFNVSIRESNYSQEYLKRKLNLIFDTPASYLFGEDVAIGEMLYLDGQGKNEEDYQVGGLYTIEKETELFQLKDGNRCCNPSSTLQYSVNATFERGFWGSCVNSAGYPKGETLTLVFEITAIL</sequence>
<dbReference type="EMBL" id="QUNF01000039">
    <property type="protein sequence ID" value="REG78230.1"/>
    <property type="molecule type" value="Genomic_DNA"/>
</dbReference>
<reference evidence="1 2" key="1">
    <citation type="submission" date="2018-08" db="EMBL/GenBank/DDBJ databases">
        <title>Genomic Encyclopedia of Archaeal and Bacterial Type Strains, Phase II (KMG-II): from individual species to whole genera.</title>
        <authorList>
            <person name="Goeker M."/>
        </authorList>
    </citation>
    <scope>NUCLEOTIDE SEQUENCE [LARGE SCALE GENOMIC DNA]</scope>
    <source>
        <strain evidence="1 2">DSM 15986</strain>
    </source>
</reference>
<keyword evidence="2" id="KW-1185">Reference proteome</keyword>
<gene>
    <name evidence="1" type="ORF">C8N25_13924</name>
</gene>
<proteinExistence type="predicted"/>
<comment type="caution">
    <text evidence="1">The sequence shown here is derived from an EMBL/GenBank/DDBJ whole genome shotgun (WGS) entry which is preliminary data.</text>
</comment>
<evidence type="ECO:0000313" key="1">
    <source>
        <dbReference type="EMBL" id="REG78230.1"/>
    </source>
</evidence>
<organism evidence="1 2">
    <name type="scientific">Algoriphagus antarcticus</name>
    <dbReference type="NCBI Taxonomy" id="238540"/>
    <lineage>
        <taxon>Bacteria</taxon>
        <taxon>Pseudomonadati</taxon>
        <taxon>Bacteroidota</taxon>
        <taxon>Cytophagia</taxon>
        <taxon>Cytophagales</taxon>
        <taxon>Cyclobacteriaceae</taxon>
        <taxon>Algoriphagus</taxon>
    </lineage>
</organism>
<name>A0A3E0D699_9BACT</name>
<dbReference type="Proteomes" id="UP000256405">
    <property type="component" value="Unassembled WGS sequence"/>
</dbReference>
<accession>A0A3E0D699</accession>